<protein>
    <submittedName>
        <fullName evidence="2">Uncharacterized protein</fullName>
    </submittedName>
</protein>
<dbReference type="PANTHER" id="PTHR33696:SF3">
    <property type="entry name" value="FLZ-TYPE DOMAIN-CONTAINING PROTEIN"/>
    <property type="match status" value="1"/>
</dbReference>
<feature type="compositionally biased region" description="Polar residues" evidence="1">
    <location>
        <begin position="75"/>
        <end position="84"/>
    </location>
</feature>
<name>A0AAQ3JMD4_9LILI</name>
<dbReference type="EMBL" id="CP136890">
    <property type="protein sequence ID" value="WOK91685.1"/>
    <property type="molecule type" value="Genomic_DNA"/>
</dbReference>
<dbReference type="Proteomes" id="UP001327560">
    <property type="component" value="Chromosome 1"/>
</dbReference>
<feature type="region of interest" description="Disordered" evidence="1">
    <location>
        <begin position="1"/>
        <end position="24"/>
    </location>
</feature>
<sequence length="144" mass="15766">MNRHKYHNASANIPFSRENQPGFSKVVAPKGKEAALMTASTPEHVKLLLPPPPGKSESPRMAAHGLHLPLPPSMLFQQLPSSRSSPKKGFKKEDDPFLAAYLECTKGRRASRVKKRDSLLGLISCKSSSGVSENAKVRLSQLPR</sequence>
<dbReference type="AlphaFoldDB" id="A0AAQ3JMD4"/>
<dbReference type="PANTHER" id="PTHR33696">
    <property type="entry name" value="T22J18.15-RELATED"/>
    <property type="match status" value="1"/>
</dbReference>
<keyword evidence="3" id="KW-1185">Reference proteome</keyword>
<feature type="region of interest" description="Disordered" evidence="1">
    <location>
        <begin position="49"/>
        <end position="92"/>
    </location>
</feature>
<reference evidence="2 3" key="1">
    <citation type="submission" date="2023-10" db="EMBL/GenBank/DDBJ databases">
        <title>Chromosome-scale genome assembly provides insights into flower coloration mechanisms of Canna indica.</title>
        <authorList>
            <person name="Li C."/>
        </authorList>
    </citation>
    <scope>NUCLEOTIDE SEQUENCE [LARGE SCALE GENOMIC DNA]</scope>
    <source>
        <tissue evidence="2">Flower</tissue>
    </source>
</reference>
<organism evidence="2 3">
    <name type="scientific">Canna indica</name>
    <name type="common">Indian-shot</name>
    <dbReference type="NCBI Taxonomy" id="4628"/>
    <lineage>
        <taxon>Eukaryota</taxon>
        <taxon>Viridiplantae</taxon>
        <taxon>Streptophyta</taxon>
        <taxon>Embryophyta</taxon>
        <taxon>Tracheophyta</taxon>
        <taxon>Spermatophyta</taxon>
        <taxon>Magnoliopsida</taxon>
        <taxon>Liliopsida</taxon>
        <taxon>Zingiberales</taxon>
        <taxon>Cannaceae</taxon>
        <taxon>Canna</taxon>
    </lineage>
</organism>
<proteinExistence type="predicted"/>
<evidence type="ECO:0000256" key="1">
    <source>
        <dbReference type="SAM" id="MobiDB-lite"/>
    </source>
</evidence>
<evidence type="ECO:0000313" key="3">
    <source>
        <dbReference type="Proteomes" id="UP001327560"/>
    </source>
</evidence>
<evidence type="ECO:0000313" key="2">
    <source>
        <dbReference type="EMBL" id="WOK91685.1"/>
    </source>
</evidence>
<gene>
    <name evidence="2" type="ORF">Cni_G00376</name>
</gene>
<feature type="compositionally biased region" description="Polar residues" evidence="1">
    <location>
        <begin position="9"/>
        <end position="22"/>
    </location>
</feature>
<accession>A0AAQ3JMD4</accession>